<feature type="transmembrane region" description="Helical" evidence="8">
    <location>
        <begin position="291"/>
        <end position="311"/>
    </location>
</feature>
<protein>
    <recommendedName>
        <fullName evidence="8">Magnesium transport protein CorA</fullName>
    </recommendedName>
</protein>
<accession>A0ABU4WBW9</accession>
<gene>
    <name evidence="8 10" type="primary">corA</name>
    <name evidence="10" type="ORF">RFV38_09090</name>
</gene>
<dbReference type="EMBL" id="JAVIKH010000012">
    <property type="protein sequence ID" value="MDX8336650.1"/>
    <property type="molecule type" value="Genomic_DNA"/>
</dbReference>
<dbReference type="PANTHER" id="PTHR46494:SF1">
    <property type="entry name" value="CORA FAMILY METAL ION TRANSPORTER (EUROFUNG)"/>
    <property type="match status" value="1"/>
</dbReference>
<keyword evidence="7 8" id="KW-0472">Membrane</keyword>
<dbReference type="InterPro" id="IPR002523">
    <property type="entry name" value="MgTranspt_CorA/ZnTranspt_ZntB"/>
</dbReference>
<dbReference type="InterPro" id="IPR045861">
    <property type="entry name" value="CorA_cytoplasmic_dom"/>
</dbReference>
<evidence type="ECO:0000256" key="3">
    <source>
        <dbReference type="ARBA" id="ARBA00022448"/>
    </source>
</evidence>
<comment type="caution">
    <text evidence="10">The sequence shown here is derived from an EMBL/GenBank/DDBJ whole genome shotgun (WGS) entry which is preliminary data.</text>
</comment>
<evidence type="ECO:0000256" key="8">
    <source>
        <dbReference type="RuleBase" id="RU362010"/>
    </source>
</evidence>
<evidence type="ECO:0000256" key="7">
    <source>
        <dbReference type="ARBA" id="ARBA00023136"/>
    </source>
</evidence>
<evidence type="ECO:0000256" key="4">
    <source>
        <dbReference type="ARBA" id="ARBA00022475"/>
    </source>
</evidence>
<dbReference type="SUPFAM" id="SSF143865">
    <property type="entry name" value="CorA soluble domain-like"/>
    <property type="match status" value="1"/>
</dbReference>
<evidence type="ECO:0000256" key="9">
    <source>
        <dbReference type="SAM" id="Coils"/>
    </source>
</evidence>
<dbReference type="SUPFAM" id="SSF144083">
    <property type="entry name" value="Magnesium transport protein CorA, transmembrane region"/>
    <property type="match status" value="1"/>
</dbReference>
<reference evidence="11" key="1">
    <citation type="submission" date="2023-07" db="EMBL/GenBank/DDBJ databases">
        <authorList>
            <person name="Colorado M.A."/>
            <person name="Villamil L.M."/>
            <person name="Melo J.F."/>
            <person name="Rodriguez J.A."/>
            <person name="Ruiz R.Y."/>
        </authorList>
    </citation>
    <scope>NUCLEOTIDE SEQUENCE [LARGE SCALE GENOMIC DNA]</scope>
    <source>
        <strain evidence="11">C33</strain>
    </source>
</reference>
<dbReference type="Gene3D" id="3.30.460.20">
    <property type="entry name" value="CorA soluble domain-like"/>
    <property type="match status" value="1"/>
</dbReference>
<keyword evidence="3 8" id="KW-0813">Transport</keyword>
<dbReference type="NCBIfam" id="TIGR00383">
    <property type="entry name" value="corA"/>
    <property type="match status" value="1"/>
</dbReference>
<dbReference type="RefSeq" id="WP_320314035.1">
    <property type="nucleotide sequence ID" value="NZ_JAVIKH010000012.1"/>
</dbReference>
<evidence type="ECO:0000256" key="6">
    <source>
        <dbReference type="ARBA" id="ARBA00022989"/>
    </source>
</evidence>
<dbReference type="InterPro" id="IPR004488">
    <property type="entry name" value="Mg/Co-transport_prot_CorA"/>
</dbReference>
<dbReference type="CDD" id="cd12828">
    <property type="entry name" value="TmCorA-like_1"/>
    <property type="match status" value="1"/>
</dbReference>
<dbReference type="InterPro" id="IPR045863">
    <property type="entry name" value="CorA_TM1_TM2"/>
</dbReference>
<dbReference type="PANTHER" id="PTHR46494">
    <property type="entry name" value="CORA FAMILY METAL ION TRANSPORTER (EUROFUNG)"/>
    <property type="match status" value="1"/>
</dbReference>
<keyword evidence="8" id="KW-0460">Magnesium</keyword>
<name>A0ABU4WBW9_9FUSO</name>
<feature type="transmembrane region" description="Helical" evidence="8">
    <location>
        <begin position="323"/>
        <end position="343"/>
    </location>
</feature>
<dbReference type="Pfam" id="PF01544">
    <property type="entry name" value="CorA"/>
    <property type="match status" value="1"/>
</dbReference>
<keyword evidence="5 8" id="KW-0812">Transmembrane</keyword>
<proteinExistence type="inferred from homology"/>
<dbReference type="Proteomes" id="UP001279681">
    <property type="component" value="Unassembled WGS sequence"/>
</dbReference>
<keyword evidence="9" id="KW-0175">Coiled coil</keyword>
<evidence type="ECO:0000256" key="5">
    <source>
        <dbReference type="ARBA" id="ARBA00022692"/>
    </source>
</evidence>
<comment type="subcellular location">
    <subcellularLocation>
        <location evidence="1">Cell membrane</location>
        <topology evidence="1">Multi-pass membrane protein</topology>
    </subcellularLocation>
    <subcellularLocation>
        <location evidence="8">Membrane</location>
        <topology evidence="8">Multi-pass membrane protein</topology>
    </subcellularLocation>
</comment>
<comment type="similarity">
    <text evidence="2 8">Belongs to the CorA metal ion transporter (MIT) (TC 1.A.35) family.</text>
</comment>
<organism evidence="10 11">
    <name type="scientific">Candidatus Cetobacterium colombiensis</name>
    <dbReference type="NCBI Taxonomy" id="3073100"/>
    <lineage>
        <taxon>Bacteria</taxon>
        <taxon>Fusobacteriati</taxon>
        <taxon>Fusobacteriota</taxon>
        <taxon>Fusobacteriia</taxon>
        <taxon>Fusobacteriales</taxon>
        <taxon>Fusobacteriaceae</taxon>
        <taxon>Cetobacterium</taxon>
    </lineage>
</organism>
<sequence>MNKKVGLQPGTLLYTGDRPIATEIPITHYTYNHETFKKNSFIFEDNLFIELHPSHVNWLNIGGIHNTNLIKKVGEAFNIDSLILEDLLNNSQRPKLEIRDDYIFITLKMISHSSKKNVYEYEQISFILFSNLLITFQENPFDVFDSIRCRIEKQSGRLRTKREGYLTYSLIDRIVDNYFVIIEDLEERIDDLEDKITTDPQKVYFEEILILKKELLKFRKALNPLKEVSSKFKDPDIQEYLGEDIDIYLRDLQDHIIIANESNDTLFNRGNELLQLYHSTISTGMNEIMKVLTMISSIFIPLSFLAGLYGMNFQYMPELSWKYSYFILLGVMISILTGTAYFFKKKKWW</sequence>
<keyword evidence="11" id="KW-1185">Reference proteome</keyword>
<keyword evidence="4 8" id="KW-1003">Cell membrane</keyword>
<evidence type="ECO:0000256" key="2">
    <source>
        <dbReference type="ARBA" id="ARBA00009765"/>
    </source>
</evidence>
<evidence type="ECO:0000256" key="1">
    <source>
        <dbReference type="ARBA" id="ARBA00004651"/>
    </source>
</evidence>
<keyword evidence="6 8" id="KW-1133">Transmembrane helix</keyword>
<dbReference type="Gene3D" id="1.20.58.340">
    <property type="entry name" value="Magnesium transport protein CorA, transmembrane region"/>
    <property type="match status" value="2"/>
</dbReference>
<comment type="function">
    <text evidence="8">Mediates influx of magnesium ions.</text>
</comment>
<evidence type="ECO:0000313" key="10">
    <source>
        <dbReference type="EMBL" id="MDX8336650.1"/>
    </source>
</evidence>
<keyword evidence="8" id="KW-0406">Ion transport</keyword>
<feature type="coiled-coil region" evidence="9">
    <location>
        <begin position="175"/>
        <end position="202"/>
    </location>
</feature>
<evidence type="ECO:0000313" key="11">
    <source>
        <dbReference type="Proteomes" id="UP001279681"/>
    </source>
</evidence>